<dbReference type="SUPFAM" id="SSF143120">
    <property type="entry name" value="YefM-like"/>
    <property type="match status" value="1"/>
</dbReference>
<dbReference type="NCBIfam" id="TIGR01552">
    <property type="entry name" value="phd_fam"/>
    <property type="match status" value="1"/>
</dbReference>
<dbReference type="Gene3D" id="3.40.1620.10">
    <property type="entry name" value="YefM-like domain"/>
    <property type="match status" value="1"/>
</dbReference>
<dbReference type="PATRIC" id="fig|447.4.peg.2767"/>
<dbReference type="Proteomes" id="UP000054695">
    <property type="component" value="Unassembled WGS sequence"/>
</dbReference>
<dbReference type="EMBL" id="LNXU01000032">
    <property type="protein sequence ID" value="KTC71028.1"/>
    <property type="molecule type" value="Genomic_DNA"/>
</dbReference>
<gene>
    <name evidence="3" type="ORF">Lboz_2605</name>
</gene>
<dbReference type="RefSeq" id="WP_058460207.1">
    <property type="nucleotide sequence ID" value="NZ_CAAAIY010000005.1"/>
</dbReference>
<evidence type="ECO:0000256" key="1">
    <source>
        <dbReference type="ARBA" id="ARBA00009981"/>
    </source>
</evidence>
<name>A0A0W0RIZ7_LEGBO</name>
<evidence type="ECO:0000313" key="4">
    <source>
        <dbReference type="Proteomes" id="UP000054695"/>
    </source>
</evidence>
<protein>
    <recommendedName>
        <fullName evidence="2">Antitoxin</fullName>
    </recommendedName>
</protein>
<dbReference type="Pfam" id="PF02604">
    <property type="entry name" value="PhdYeFM_antitox"/>
    <property type="match status" value="1"/>
</dbReference>
<reference evidence="3 4" key="1">
    <citation type="submission" date="2015-11" db="EMBL/GenBank/DDBJ databases">
        <title>Genomic analysis of 38 Legionella species identifies large and diverse effector repertoires.</title>
        <authorList>
            <person name="Burstein D."/>
            <person name="Amaro F."/>
            <person name="Zusman T."/>
            <person name="Lifshitz Z."/>
            <person name="Cohen O."/>
            <person name="Gilbert J.A."/>
            <person name="Pupko T."/>
            <person name="Shuman H.A."/>
            <person name="Segal G."/>
        </authorList>
    </citation>
    <scope>NUCLEOTIDE SEQUENCE [LARGE SCALE GENOMIC DNA]</scope>
    <source>
        <strain evidence="3 4">WIGA</strain>
    </source>
</reference>
<accession>A0A0W0RIZ7</accession>
<proteinExistence type="inferred from homology"/>
<comment type="function">
    <text evidence="2">Antitoxin component of a type II toxin-antitoxin (TA) system.</text>
</comment>
<keyword evidence="4" id="KW-1185">Reference proteome</keyword>
<dbReference type="OrthoDB" id="72009at2"/>
<evidence type="ECO:0000256" key="2">
    <source>
        <dbReference type="RuleBase" id="RU362080"/>
    </source>
</evidence>
<dbReference type="AlphaFoldDB" id="A0A0W0RIZ7"/>
<dbReference type="InterPro" id="IPR036165">
    <property type="entry name" value="YefM-like_sf"/>
</dbReference>
<sequence length="85" mass="9613">MPISTFSSREFNQDVSKIKKAAARGPVFITDRGHPAHVLLSIEDYLELTKTKETIVDLLAMPDSSDIEFEAPKIKGTIYRVEEFE</sequence>
<dbReference type="STRING" id="447.Lboz_2605"/>
<dbReference type="InterPro" id="IPR006442">
    <property type="entry name" value="Antitoxin_Phd/YefM"/>
</dbReference>
<evidence type="ECO:0000313" key="3">
    <source>
        <dbReference type="EMBL" id="KTC71028.1"/>
    </source>
</evidence>
<comment type="caution">
    <text evidence="3">The sequence shown here is derived from an EMBL/GenBank/DDBJ whole genome shotgun (WGS) entry which is preliminary data.</text>
</comment>
<comment type="similarity">
    <text evidence="1 2">Belongs to the phD/YefM antitoxin family.</text>
</comment>
<organism evidence="3 4">
    <name type="scientific">Legionella bozemanae</name>
    <name type="common">Fluoribacter bozemanae</name>
    <dbReference type="NCBI Taxonomy" id="447"/>
    <lineage>
        <taxon>Bacteria</taxon>
        <taxon>Pseudomonadati</taxon>
        <taxon>Pseudomonadota</taxon>
        <taxon>Gammaproteobacteria</taxon>
        <taxon>Legionellales</taxon>
        <taxon>Legionellaceae</taxon>
        <taxon>Legionella</taxon>
    </lineage>
</organism>